<reference evidence="1" key="1">
    <citation type="submission" date="2022-04" db="EMBL/GenBank/DDBJ databases">
        <title>Jade perch genome.</title>
        <authorList>
            <person name="Chao B."/>
        </authorList>
    </citation>
    <scope>NUCLEOTIDE SEQUENCE</scope>
    <source>
        <strain evidence="1">CB-2022</strain>
    </source>
</reference>
<accession>A0ACB8WJX5</accession>
<protein>
    <submittedName>
        <fullName evidence="1">Uncharacterized protein</fullName>
    </submittedName>
</protein>
<organism evidence="1 2">
    <name type="scientific">Scortum barcoo</name>
    <name type="common">barcoo grunter</name>
    <dbReference type="NCBI Taxonomy" id="214431"/>
    <lineage>
        <taxon>Eukaryota</taxon>
        <taxon>Metazoa</taxon>
        <taxon>Chordata</taxon>
        <taxon>Craniata</taxon>
        <taxon>Vertebrata</taxon>
        <taxon>Euteleostomi</taxon>
        <taxon>Actinopterygii</taxon>
        <taxon>Neopterygii</taxon>
        <taxon>Teleostei</taxon>
        <taxon>Neoteleostei</taxon>
        <taxon>Acanthomorphata</taxon>
        <taxon>Eupercaria</taxon>
        <taxon>Centrarchiformes</taxon>
        <taxon>Terapontoidei</taxon>
        <taxon>Terapontidae</taxon>
        <taxon>Scortum</taxon>
    </lineage>
</organism>
<dbReference type="Proteomes" id="UP000831701">
    <property type="component" value="Chromosome 9"/>
</dbReference>
<name>A0ACB8WJX5_9TELE</name>
<dbReference type="EMBL" id="CM041539">
    <property type="protein sequence ID" value="KAI3367582.1"/>
    <property type="molecule type" value="Genomic_DNA"/>
</dbReference>
<evidence type="ECO:0000313" key="2">
    <source>
        <dbReference type="Proteomes" id="UP000831701"/>
    </source>
</evidence>
<comment type="caution">
    <text evidence="1">The sequence shown here is derived from an EMBL/GenBank/DDBJ whole genome shotgun (WGS) entry which is preliminary data.</text>
</comment>
<evidence type="ECO:0000313" key="1">
    <source>
        <dbReference type="EMBL" id="KAI3367582.1"/>
    </source>
</evidence>
<sequence length="1177" mass="128484">ISFTADGVREIPASIHLIVQLHIFAYHFLFFCGALNCRGLSEIMHCPMRKKRPTRDSDFSAIVVPSMHGSGYLDYTVETHASRCLKVMEEFRQHEMLCDLVLHVTYKDRTVDFKVHKVVLASCSPYFRAMFTSSFKECRASEVTLRDVCPQVVGKLIDFAYTSHITVGEKCVLHVLLAAMRYQMDDVAKACCDFLIKHLEPANVIGIARFAEEIGCTELHQRSREYINMHFSEVTKEDEFFSLSHCQLLELISQDSLKVLCESEVYKACTDWVRWDMEGRAQYLHALLNAVHIYALPPKFLKNQLLSCPILSKANSCKDFLSKIFQDMTLRKLPPGPNRGTQLIYVAGGYQQHSLASMEAYDPRTNVWLNLSDMASPCSGLGACALFGLLYTVGGRNLSLQTNTESSALCCYNPMTNQWSQRASLNIPRNRVGVGVVDGCIYAVGGSHGSTHHNTVERWDPESNCWSFVCPMSVARLGAGVVACGGALYVVGGYDGQNRWNTAEKYQPDTNTWHQLGPMTTVRSGLGLVCVNSYLYAIGGYDGQSQLCSVERYNIARNVWERRASMQYSRSAHGATVHQGRIYVLGGFNQNGFLSSIECYCPERNEWTCVTDMPVGRSGMGVAVTMEPCPGSLPEQEEDEDGATREEGERAEMEGEEEEGRRETEREMKDVGARGRTEGDSGEKAGKWVRGEDDNVEEKEGESDEARWRERYHRERQEKDGEGGSLWKLGGQRYRVSSGIIKKQSIRADTKMYGKGKGAVVPSDSQAREKLALYVYEYLLHVGAQKSAQTFLSEIRWEKNITLGEPPGFLHSWWCVFWDLYCAAPDRRETCEHSSEAKAFHDYRLVSTCGVHAGGTSAAAAPSPVMGNMPPNDAMPGGPMPPGFFQGPPGSQQSPHAQPPPHNPSNPMMGPHGQPPGGIPGSQPLLPNSLDPTRPQGHPNMGGPMRMNPPRGMAMGPQNYGGMRPPPNSMGGPMPGMNMGPGGRGPWPGPNANSIAYSSSSPGNYVGPPGGGGPPGTPIMPSPGDSTNSSENIYTMMNPIGPGGNRPNFPMGPGPDGPMGAMGAMEPHHMNGSLGGFKHTVALQITEALSLLCTRSGDMDGLPKSSPNNMGGMNNPPGTPRDDGEMGGNFLNPFQSESQEAGGATREVTEKASCSRGRSTGRRGALDEEEGGGELGG</sequence>
<keyword evidence="2" id="KW-1185">Reference proteome</keyword>
<proteinExistence type="predicted"/>
<feature type="non-terminal residue" evidence="1">
    <location>
        <position position="1"/>
    </location>
</feature>
<gene>
    <name evidence="1" type="ORF">L3Q82_026425</name>
</gene>